<evidence type="ECO:0008006" key="4">
    <source>
        <dbReference type="Google" id="ProtNLM"/>
    </source>
</evidence>
<evidence type="ECO:0000313" key="2">
    <source>
        <dbReference type="EMBL" id="CAI8727811.1"/>
    </source>
</evidence>
<name>A0AA35UN82_METCP</name>
<evidence type="ECO:0000313" key="3">
    <source>
        <dbReference type="Proteomes" id="UP001158598"/>
    </source>
</evidence>
<dbReference type="RefSeq" id="WP_154656742.1">
    <property type="nucleotide sequence ID" value="NZ_OX458332.1"/>
</dbReference>
<reference evidence="2" key="1">
    <citation type="submission" date="2023-03" db="EMBL/GenBank/DDBJ databases">
        <authorList>
            <person name="Pearce D."/>
        </authorList>
    </citation>
    <scope>NUCLEOTIDE SEQUENCE</scope>
    <source>
        <strain evidence="2">Mc</strain>
    </source>
</reference>
<feature type="signal peptide" evidence="1">
    <location>
        <begin position="1"/>
        <end position="22"/>
    </location>
</feature>
<protein>
    <recommendedName>
        <fullName evidence="4">Lipoprotein</fullName>
    </recommendedName>
</protein>
<organism evidence="2 3">
    <name type="scientific">Methylococcus capsulatus</name>
    <dbReference type="NCBI Taxonomy" id="414"/>
    <lineage>
        <taxon>Bacteria</taxon>
        <taxon>Pseudomonadati</taxon>
        <taxon>Pseudomonadota</taxon>
        <taxon>Gammaproteobacteria</taxon>
        <taxon>Methylococcales</taxon>
        <taxon>Methylococcaceae</taxon>
        <taxon>Methylococcus</taxon>
    </lineage>
</organism>
<feature type="chain" id="PRO_5041265861" description="Lipoprotein" evidence="1">
    <location>
        <begin position="23"/>
        <end position="103"/>
    </location>
</feature>
<dbReference type="EMBL" id="OX458332">
    <property type="protein sequence ID" value="CAI8727811.1"/>
    <property type="molecule type" value="Genomic_DNA"/>
</dbReference>
<sequence length="103" mass="11711">MLYKAMKNFLFLVALLPVTAAAWDSECVTNPAACTSAIGETRREPPLWKTAPDPMQEIRDRQRRSAIYDVWETDSQGHYHQYLVIPDEYGRPSRITPGLSSGR</sequence>
<evidence type="ECO:0000256" key="1">
    <source>
        <dbReference type="SAM" id="SignalP"/>
    </source>
</evidence>
<gene>
    <name evidence="2" type="ORF">MCNOR_0219</name>
</gene>
<proteinExistence type="predicted"/>
<accession>A0AA35UN82</accession>
<keyword evidence="1" id="KW-0732">Signal</keyword>
<dbReference type="Proteomes" id="UP001158598">
    <property type="component" value="Chromosome"/>
</dbReference>
<dbReference type="AlphaFoldDB" id="A0AA35UN82"/>